<keyword evidence="1" id="KW-0808">Transferase</keyword>
<dbReference type="Gene3D" id="1.10.510.10">
    <property type="entry name" value="Transferase(Phosphotransferase) domain 1"/>
    <property type="match status" value="1"/>
</dbReference>
<dbReference type="PANTHER" id="PTHR12149:SF8">
    <property type="entry name" value="PROTEIN-RIBULOSAMINE 3-KINASE"/>
    <property type="match status" value="1"/>
</dbReference>
<dbReference type="Proteomes" id="UP000237104">
    <property type="component" value="Unassembled WGS sequence"/>
</dbReference>
<dbReference type="GO" id="GO:0016301">
    <property type="term" value="F:kinase activity"/>
    <property type="evidence" value="ECO:0007669"/>
    <property type="project" value="UniProtKB-UniRule"/>
</dbReference>
<name>A0A2S3ZD31_9MICO</name>
<keyword evidence="1 2" id="KW-0418">Kinase</keyword>
<comment type="similarity">
    <text evidence="1">Belongs to the fructosamine kinase family.</text>
</comment>
<dbReference type="RefSeq" id="WP_103431271.1">
    <property type="nucleotide sequence ID" value="NZ_PPXF01000047.1"/>
</dbReference>
<evidence type="ECO:0000313" key="3">
    <source>
        <dbReference type="Proteomes" id="UP000237104"/>
    </source>
</evidence>
<comment type="caution">
    <text evidence="2">The sequence shown here is derived from an EMBL/GenBank/DDBJ whole genome shotgun (WGS) entry which is preliminary data.</text>
</comment>
<gene>
    <name evidence="2" type="ORF">C3B59_10320</name>
</gene>
<organism evidence="2 3">
    <name type="scientific">Cryobacterium zongtaii</name>
    <dbReference type="NCBI Taxonomy" id="1259217"/>
    <lineage>
        <taxon>Bacteria</taxon>
        <taxon>Bacillati</taxon>
        <taxon>Actinomycetota</taxon>
        <taxon>Actinomycetes</taxon>
        <taxon>Micrococcales</taxon>
        <taxon>Microbacteriaceae</taxon>
        <taxon>Cryobacterium</taxon>
    </lineage>
</organism>
<protein>
    <submittedName>
        <fullName evidence="2">Fructosamine kinase</fullName>
    </submittedName>
</protein>
<dbReference type="Gene3D" id="1.20.1270.240">
    <property type="match status" value="1"/>
</dbReference>
<reference evidence="2 3" key="1">
    <citation type="submission" date="2018-01" db="EMBL/GenBank/DDBJ databases">
        <title>Cryobacterium sp. nov., from glaciers in China.</title>
        <authorList>
            <person name="Liu Q."/>
            <person name="Xin Y.-H."/>
        </authorList>
    </citation>
    <scope>NUCLEOTIDE SEQUENCE [LARGE SCALE GENOMIC DNA]</scope>
    <source>
        <strain evidence="2 3">TMB1-8</strain>
    </source>
</reference>
<evidence type="ECO:0000313" key="2">
    <source>
        <dbReference type="EMBL" id="POH64226.1"/>
    </source>
</evidence>
<dbReference type="PIRSF" id="PIRSF006221">
    <property type="entry name" value="Ketosamine-3-kinase"/>
    <property type="match status" value="1"/>
</dbReference>
<evidence type="ECO:0000256" key="1">
    <source>
        <dbReference type="PIRNR" id="PIRNR006221"/>
    </source>
</evidence>
<dbReference type="Pfam" id="PF03881">
    <property type="entry name" value="Fructosamin_kin"/>
    <property type="match status" value="1"/>
</dbReference>
<dbReference type="InterPro" id="IPR011009">
    <property type="entry name" value="Kinase-like_dom_sf"/>
</dbReference>
<proteinExistence type="inferred from homology"/>
<dbReference type="AlphaFoldDB" id="A0A2S3ZD31"/>
<dbReference type="EMBL" id="PPXF01000047">
    <property type="protein sequence ID" value="POH64226.1"/>
    <property type="molecule type" value="Genomic_DNA"/>
</dbReference>
<accession>A0A2S3ZD31</accession>
<dbReference type="PANTHER" id="PTHR12149">
    <property type="entry name" value="FRUCTOSAMINE 3 KINASE-RELATED PROTEIN"/>
    <property type="match status" value="1"/>
</dbReference>
<dbReference type="InterPro" id="IPR016477">
    <property type="entry name" value="Fructo-/Ketosamine-3-kinase"/>
</dbReference>
<dbReference type="SUPFAM" id="SSF56112">
    <property type="entry name" value="Protein kinase-like (PK-like)"/>
    <property type="match status" value="1"/>
</dbReference>
<dbReference type="OrthoDB" id="5291879at2"/>
<dbReference type="Gene3D" id="3.30.200.20">
    <property type="entry name" value="Phosphorylase Kinase, domain 1"/>
    <property type="match status" value="1"/>
</dbReference>
<sequence length="271" mass="28557">MNDFVSSPGGDPRGFDKRHHGAPSGFFEAEAAGLAWLAIPGGVRTAQVLDLEPGHIVLETIDEVPPSRSAARAFGAELSVTHSAGAAAFGAPPDNWSGPLFIGNRSLPSAYESNWGVFYARYRVLPYLDIAVDVGGITARQAEAVHAACARIEAGDFDDGAPPARIHGDLWTGNVLWSADGVVLIDPAAHGGHRETDLAMLALFGCPYLEEITAGYESASRLVPGWRARTPLHQLHPLAVHAAGHGAAYGRALEQAAEAVLELPARRPPAE</sequence>